<feature type="transmembrane region" description="Helical" evidence="2">
    <location>
        <begin position="12"/>
        <end position="35"/>
    </location>
</feature>
<dbReference type="SMART" id="SM00460">
    <property type="entry name" value="TGc"/>
    <property type="match status" value="1"/>
</dbReference>
<dbReference type="KEGG" id="mlv:CVS47_00431"/>
<feature type="transmembrane region" description="Helical" evidence="2">
    <location>
        <begin position="41"/>
        <end position="61"/>
    </location>
</feature>
<dbReference type="Pfam" id="PF01841">
    <property type="entry name" value="Transglut_core"/>
    <property type="match status" value="1"/>
</dbReference>
<feature type="transmembrane region" description="Helical" evidence="2">
    <location>
        <begin position="129"/>
        <end position="147"/>
    </location>
</feature>
<feature type="compositionally biased region" description="Low complexity" evidence="1">
    <location>
        <begin position="813"/>
        <end position="822"/>
    </location>
</feature>
<evidence type="ECO:0000313" key="5">
    <source>
        <dbReference type="Proteomes" id="UP000276888"/>
    </source>
</evidence>
<keyword evidence="2" id="KW-1133">Transmembrane helix</keyword>
<feature type="compositionally biased region" description="Basic and acidic residues" evidence="1">
    <location>
        <begin position="610"/>
        <end position="625"/>
    </location>
</feature>
<feature type="transmembrane region" description="Helical" evidence="2">
    <location>
        <begin position="243"/>
        <end position="265"/>
    </location>
</feature>
<dbReference type="Proteomes" id="UP000276888">
    <property type="component" value="Chromosome"/>
</dbReference>
<accession>A0A3S9W7A3</accession>
<dbReference type="Gene3D" id="3.10.620.30">
    <property type="match status" value="1"/>
</dbReference>
<feature type="transmembrane region" description="Helical" evidence="2">
    <location>
        <begin position="653"/>
        <end position="682"/>
    </location>
</feature>
<dbReference type="InterPro" id="IPR002931">
    <property type="entry name" value="Transglutaminase-like"/>
</dbReference>
<gene>
    <name evidence="4" type="ORF">CVS47_00431</name>
</gene>
<keyword evidence="5" id="KW-1185">Reference proteome</keyword>
<feature type="region of interest" description="Disordered" evidence="1">
    <location>
        <begin position="606"/>
        <end position="646"/>
    </location>
</feature>
<sequence length="822" mass="85752">MRGRPRRQRRDALAVNVGGAVYVAAMTVLAAVAAWPIYRSASFALLVAVSAVLAGGVAALAHRRGWSAGVVGAVLAGSVLVLGVPLAVPSRLGGPADLLAGLVETASGAVLGWKDLVTVDLPVGTYRNLLVPALIVFLGGVCAALLLAWRPGRLAYAATAVTVAMVSFGLFFGRTSTSAALVVGPVVLPAPVETGVGVGALVATLLWAAHRTRRERLFALERAAASSGVHLTRGASRTDRRRALLGAGMIAVAVLVAVAVVPAAAQSRERDVLRAAAGPEVDISRAVSPLSTYRSLFADDRADQVLFTVTSDGSLPDRVRLATLDAYDGEVFRSGDDDASRFVRVPSVRDAGEGAPVDATVSIGALTGIWMPTAGRLAGVRFGGDRAVALADRFYYDDDAEAGVQTAGGGLAQGDTYDLTAVERPAQALADATPPGVGDGVLAPESLRAWVEEHATGADGAALAGLVTLLRERGFLSHALTAPRDPLPGYVFQPSAAGHSLARIDELFAKLLARESDPRAASTGNYVAAVGDDEQFAVATALIARELGFPSRVVLGARLESGDPGVSTCDGGECRAQDLSAWTEVRSSSGEWIPVDVTPQYAVAPSLEQTELRDPEIPTEVRPDGVTDVVPPPPVQDDDARDDPRTDPGADLAWLWTALRAASIVLLVMLVLCGPLALIAAAKSMRRRSRRRIPGPARRIAEGWEEYLDAAADAGRAVPAELTREEAAAMLGTPAAGALAAEADRAVFSDRAPSADEAVEYWRLVDADRRSLVGGRGAGRRLRAAVSLRSFLRFLAPAPPRTVPPVMERGRRSTSARARPST</sequence>
<dbReference type="EMBL" id="CP031423">
    <property type="protein sequence ID" value="AZS35833.1"/>
    <property type="molecule type" value="Genomic_DNA"/>
</dbReference>
<dbReference type="AlphaFoldDB" id="A0A3S9W7A3"/>
<feature type="transmembrane region" description="Helical" evidence="2">
    <location>
        <begin position="179"/>
        <end position="208"/>
    </location>
</feature>
<evidence type="ECO:0000313" key="4">
    <source>
        <dbReference type="EMBL" id="AZS35833.1"/>
    </source>
</evidence>
<dbReference type="InterPro" id="IPR038765">
    <property type="entry name" value="Papain-like_cys_pep_sf"/>
</dbReference>
<dbReference type="SUPFAM" id="SSF54001">
    <property type="entry name" value="Cysteine proteinases"/>
    <property type="match status" value="1"/>
</dbReference>
<protein>
    <recommendedName>
        <fullName evidence="3">Transglutaminase-like domain-containing protein</fullName>
    </recommendedName>
</protein>
<feature type="region of interest" description="Disordered" evidence="1">
    <location>
        <begin position="802"/>
        <end position="822"/>
    </location>
</feature>
<feature type="transmembrane region" description="Helical" evidence="2">
    <location>
        <begin position="154"/>
        <end position="173"/>
    </location>
</feature>
<keyword evidence="2" id="KW-0812">Transmembrane</keyword>
<evidence type="ECO:0000259" key="3">
    <source>
        <dbReference type="SMART" id="SM00460"/>
    </source>
</evidence>
<organism evidence="4 5">
    <name type="scientific">Microbacterium lemovicicum</name>
    <dbReference type="NCBI Taxonomy" id="1072463"/>
    <lineage>
        <taxon>Bacteria</taxon>
        <taxon>Bacillati</taxon>
        <taxon>Actinomycetota</taxon>
        <taxon>Actinomycetes</taxon>
        <taxon>Micrococcales</taxon>
        <taxon>Microbacteriaceae</taxon>
        <taxon>Microbacterium</taxon>
    </lineage>
</organism>
<name>A0A3S9W7A3_9MICO</name>
<feature type="transmembrane region" description="Helical" evidence="2">
    <location>
        <begin position="68"/>
        <end position="88"/>
    </location>
</feature>
<keyword evidence="2" id="KW-0472">Membrane</keyword>
<feature type="domain" description="Transglutaminase-like" evidence="3">
    <location>
        <begin position="530"/>
        <end position="599"/>
    </location>
</feature>
<proteinExistence type="predicted"/>
<evidence type="ECO:0000256" key="1">
    <source>
        <dbReference type="SAM" id="MobiDB-lite"/>
    </source>
</evidence>
<reference evidence="4 5" key="1">
    <citation type="submission" date="2018-08" db="EMBL/GenBank/DDBJ databases">
        <title>Microbacterium lemovicicum sp. nov., a bacterium isolated from a natural uranium-rich soil.</title>
        <authorList>
            <person name="ORTET P."/>
        </authorList>
    </citation>
    <scope>NUCLEOTIDE SEQUENCE [LARGE SCALE GENOMIC DNA]</scope>
    <source>
        <strain evidence="4 5">Viu22</strain>
    </source>
</reference>
<evidence type="ECO:0000256" key="2">
    <source>
        <dbReference type="SAM" id="Phobius"/>
    </source>
</evidence>